<dbReference type="Pfam" id="PF08327">
    <property type="entry name" value="AHSA1"/>
    <property type="match status" value="1"/>
</dbReference>
<dbReference type="STRING" id="1313296.SAMN05661091_3239"/>
<dbReference type="Gene3D" id="3.30.530.20">
    <property type="match status" value="1"/>
</dbReference>
<name>A0A1X7HHD8_9BACL</name>
<comment type="similarity">
    <text evidence="1">Belongs to the AHA1 family.</text>
</comment>
<feature type="domain" description="Activator of Hsp90 ATPase homologue 1/2-like C-terminal" evidence="2">
    <location>
        <begin position="23"/>
        <end position="131"/>
    </location>
</feature>
<dbReference type="EMBL" id="LT840184">
    <property type="protein sequence ID" value="SMF85990.1"/>
    <property type="molecule type" value="Genomic_DNA"/>
</dbReference>
<evidence type="ECO:0000313" key="3">
    <source>
        <dbReference type="EMBL" id="SMF85990.1"/>
    </source>
</evidence>
<reference evidence="4" key="1">
    <citation type="submission" date="2017-04" db="EMBL/GenBank/DDBJ databases">
        <authorList>
            <person name="Varghese N."/>
            <person name="Submissions S."/>
        </authorList>
    </citation>
    <scope>NUCLEOTIDE SEQUENCE [LARGE SCALE GENOMIC DNA]</scope>
    <source>
        <strain evidence="4">N3/975</strain>
    </source>
</reference>
<evidence type="ECO:0000313" key="4">
    <source>
        <dbReference type="Proteomes" id="UP000192940"/>
    </source>
</evidence>
<proteinExistence type="inferred from homology"/>
<dbReference type="InterPro" id="IPR013538">
    <property type="entry name" value="ASHA1/2-like_C"/>
</dbReference>
<dbReference type="SUPFAM" id="SSF55961">
    <property type="entry name" value="Bet v1-like"/>
    <property type="match status" value="1"/>
</dbReference>
<evidence type="ECO:0000259" key="2">
    <source>
        <dbReference type="Pfam" id="PF08327"/>
    </source>
</evidence>
<dbReference type="AlphaFoldDB" id="A0A1X7HHD8"/>
<dbReference type="CDD" id="cd08899">
    <property type="entry name" value="SRPBCC_CalC_Aha1-like_6"/>
    <property type="match status" value="1"/>
</dbReference>
<accession>A0A1X7HHD8</accession>
<dbReference type="RefSeq" id="WP_208914116.1">
    <property type="nucleotide sequence ID" value="NZ_LT840184.1"/>
</dbReference>
<organism evidence="3 4">
    <name type="scientific">Paenibacillus uliginis N3/975</name>
    <dbReference type="NCBI Taxonomy" id="1313296"/>
    <lineage>
        <taxon>Bacteria</taxon>
        <taxon>Bacillati</taxon>
        <taxon>Bacillota</taxon>
        <taxon>Bacilli</taxon>
        <taxon>Bacillales</taxon>
        <taxon>Paenibacillaceae</taxon>
        <taxon>Paenibacillus</taxon>
    </lineage>
</organism>
<protein>
    <submittedName>
        <fullName evidence="3">Uncharacterized conserved protein YndB, AHSA1/START domain</fullName>
    </submittedName>
</protein>
<sequence>MLAVIQKAKEGYVATFERNLKHSDEKVWAMLTENEKLKQWFPELRVEDLRKGGVIKFDMQDGTFEEMEIMELNHLSVLEYTWGNNRVRFELYPTMTGCDFSLIEEISQITDHTPKDLAGWHVCLDVISALLDGTTLESRENEWKRWYEEYTQLIERFSQD</sequence>
<keyword evidence="4" id="KW-1185">Reference proteome</keyword>
<dbReference type="InterPro" id="IPR023393">
    <property type="entry name" value="START-like_dom_sf"/>
</dbReference>
<dbReference type="Proteomes" id="UP000192940">
    <property type="component" value="Chromosome I"/>
</dbReference>
<evidence type="ECO:0000256" key="1">
    <source>
        <dbReference type="ARBA" id="ARBA00006817"/>
    </source>
</evidence>
<gene>
    <name evidence="3" type="ORF">SAMN05661091_3239</name>
</gene>